<keyword evidence="4" id="KW-0812">Transmembrane</keyword>
<dbReference type="InterPro" id="IPR036938">
    <property type="entry name" value="PAP2/HPO_sf"/>
</dbReference>
<evidence type="ECO:0000256" key="2">
    <source>
        <dbReference type="ARBA" id="ARBA00032707"/>
    </source>
</evidence>
<dbReference type="AlphaFoldDB" id="A0A368BNH8"/>
<dbReference type="PANTHER" id="PTHR14969">
    <property type="entry name" value="SPHINGOSINE-1-PHOSPHATE PHOSPHOHYDROLASE"/>
    <property type="match status" value="1"/>
</dbReference>
<feature type="transmembrane region" description="Helical" evidence="4">
    <location>
        <begin position="125"/>
        <end position="143"/>
    </location>
</feature>
<dbReference type="PANTHER" id="PTHR14969:SF13">
    <property type="entry name" value="AT30094P"/>
    <property type="match status" value="1"/>
</dbReference>
<dbReference type="GO" id="GO:0050380">
    <property type="term" value="F:undecaprenyl-diphosphatase activity"/>
    <property type="evidence" value="ECO:0007669"/>
    <property type="project" value="UniProtKB-EC"/>
</dbReference>
<dbReference type="SUPFAM" id="SSF48317">
    <property type="entry name" value="Acid phosphatase/Vanadium-dependent haloperoxidase"/>
    <property type="match status" value="1"/>
</dbReference>
<proteinExistence type="predicted"/>
<dbReference type="Pfam" id="PF01569">
    <property type="entry name" value="PAP2"/>
    <property type="match status" value="1"/>
</dbReference>
<dbReference type="EC" id="3.6.1.27" evidence="1"/>
<feature type="transmembrane region" description="Helical" evidence="4">
    <location>
        <begin position="155"/>
        <end position="174"/>
    </location>
</feature>
<evidence type="ECO:0000256" key="4">
    <source>
        <dbReference type="SAM" id="Phobius"/>
    </source>
</evidence>
<keyword evidence="4" id="KW-0472">Membrane</keyword>
<evidence type="ECO:0000313" key="7">
    <source>
        <dbReference type="Proteomes" id="UP000252147"/>
    </source>
</evidence>
<evidence type="ECO:0000259" key="5">
    <source>
        <dbReference type="SMART" id="SM00014"/>
    </source>
</evidence>
<dbReference type="Proteomes" id="UP000252147">
    <property type="component" value="Unassembled WGS sequence"/>
</dbReference>
<feature type="transmembrane region" description="Helical" evidence="4">
    <location>
        <begin position="180"/>
        <end position="199"/>
    </location>
</feature>
<evidence type="ECO:0000313" key="6">
    <source>
        <dbReference type="EMBL" id="RCL38402.1"/>
    </source>
</evidence>
<protein>
    <recommendedName>
        <fullName evidence="1">undecaprenyl-diphosphate phosphatase</fullName>
        <ecNumber evidence="1">3.6.1.27</ecNumber>
    </recommendedName>
    <alternativeName>
        <fullName evidence="2">Undecaprenyl pyrophosphate phosphatase</fullName>
    </alternativeName>
</protein>
<feature type="transmembrane region" description="Helical" evidence="4">
    <location>
        <begin position="77"/>
        <end position="96"/>
    </location>
</feature>
<keyword evidence="4" id="KW-1133">Transmembrane helix</keyword>
<dbReference type="SMART" id="SM00014">
    <property type="entry name" value="acidPPc"/>
    <property type="match status" value="1"/>
</dbReference>
<feature type="domain" description="Phosphatidic acid phosphatase type 2/haloperoxidase" evidence="5">
    <location>
        <begin position="81"/>
        <end position="195"/>
    </location>
</feature>
<dbReference type="CDD" id="cd01610">
    <property type="entry name" value="PAP2_like"/>
    <property type="match status" value="1"/>
</dbReference>
<accession>A0A368BNH8</accession>
<dbReference type="Gene3D" id="1.20.144.10">
    <property type="entry name" value="Phosphatidic acid phosphatase type 2/haloperoxidase"/>
    <property type="match status" value="1"/>
</dbReference>
<organism evidence="6 7">
    <name type="scientific">SAR86 cluster bacterium</name>
    <dbReference type="NCBI Taxonomy" id="2030880"/>
    <lineage>
        <taxon>Bacteria</taxon>
        <taxon>Pseudomonadati</taxon>
        <taxon>Pseudomonadota</taxon>
        <taxon>Gammaproteobacteria</taxon>
        <taxon>SAR86 cluster</taxon>
    </lineage>
</organism>
<comment type="catalytic activity">
    <reaction evidence="3">
        <text>di-trans,octa-cis-undecaprenyl diphosphate + H2O = di-trans,octa-cis-undecaprenyl phosphate + phosphate + H(+)</text>
        <dbReference type="Rhea" id="RHEA:28094"/>
        <dbReference type="ChEBI" id="CHEBI:15377"/>
        <dbReference type="ChEBI" id="CHEBI:15378"/>
        <dbReference type="ChEBI" id="CHEBI:43474"/>
        <dbReference type="ChEBI" id="CHEBI:58405"/>
        <dbReference type="ChEBI" id="CHEBI:60392"/>
        <dbReference type="EC" id="3.6.1.27"/>
    </reaction>
</comment>
<feature type="transmembrane region" description="Helical" evidence="4">
    <location>
        <begin position="206"/>
        <end position="225"/>
    </location>
</feature>
<dbReference type="EMBL" id="QOPD01000003">
    <property type="protein sequence ID" value="RCL38402.1"/>
    <property type="molecule type" value="Genomic_DNA"/>
</dbReference>
<sequence length="231" mass="26139">MMKTRTRYFLLALTIILISLKLFPALDLYALKSLNKLFFDERTFAVITDMGNAFFITAFIIPALICYSNFNSKINSVSASILVIPSLAFGLFIQLVKSLVNAPRPAGVSDININFLEPVFQSNSFPSGHTASIFIVCLIWLKVALTNTRGYQMHYFVIVLCALVISLTRVIVGAHWLSDVLASILFAWLFTELFLKHFLKISRSKIAVYSSWGIILCAWYGVFFMEVFDYI</sequence>
<name>A0A368BNH8_9GAMM</name>
<gene>
    <name evidence="6" type="ORF">DBW97_02545</name>
</gene>
<feature type="transmembrane region" description="Helical" evidence="4">
    <location>
        <begin position="44"/>
        <end position="65"/>
    </location>
</feature>
<dbReference type="InterPro" id="IPR000326">
    <property type="entry name" value="PAP2/HPO"/>
</dbReference>
<comment type="caution">
    <text evidence="6">The sequence shown here is derived from an EMBL/GenBank/DDBJ whole genome shotgun (WGS) entry which is preliminary data.</text>
</comment>
<evidence type="ECO:0000256" key="3">
    <source>
        <dbReference type="ARBA" id="ARBA00047594"/>
    </source>
</evidence>
<reference evidence="6 7" key="1">
    <citation type="journal article" date="2018" name="Microbiome">
        <title>Fine metagenomic profile of the Mediterranean stratified and mixed water columns revealed by assembly and recruitment.</title>
        <authorList>
            <person name="Haro-Moreno J.M."/>
            <person name="Lopez-Perez M."/>
            <person name="De La Torre J.R."/>
            <person name="Picazo A."/>
            <person name="Camacho A."/>
            <person name="Rodriguez-Valera F."/>
        </authorList>
    </citation>
    <scope>NUCLEOTIDE SEQUENCE [LARGE SCALE GENOMIC DNA]</scope>
    <source>
        <strain evidence="6">MED-G83</strain>
    </source>
</reference>
<evidence type="ECO:0000256" key="1">
    <source>
        <dbReference type="ARBA" id="ARBA00012374"/>
    </source>
</evidence>